<keyword evidence="4" id="KW-1185">Reference proteome</keyword>
<dbReference type="NCBIfam" id="NF041940">
    <property type="entry name" value="choice_anch_X"/>
    <property type="match status" value="1"/>
</dbReference>
<keyword evidence="2" id="KW-0732">Signal</keyword>
<evidence type="ECO:0000313" key="3">
    <source>
        <dbReference type="EMBL" id="UXI66241.1"/>
    </source>
</evidence>
<feature type="compositionally biased region" description="Polar residues" evidence="1">
    <location>
        <begin position="625"/>
        <end position="639"/>
    </location>
</feature>
<proteinExistence type="predicted"/>
<accession>A0ABY6B9N2</accession>
<feature type="compositionally biased region" description="Polar residues" evidence="1">
    <location>
        <begin position="593"/>
        <end position="615"/>
    </location>
</feature>
<dbReference type="RefSeq" id="WP_261693225.1">
    <property type="nucleotide sequence ID" value="NZ_CP104694.1"/>
</dbReference>
<dbReference type="EMBL" id="CP104694">
    <property type="protein sequence ID" value="UXI66241.1"/>
    <property type="molecule type" value="Genomic_DNA"/>
</dbReference>
<evidence type="ECO:0000313" key="4">
    <source>
        <dbReference type="Proteomes" id="UP001064632"/>
    </source>
</evidence>
<organism evidence="3 4">
    <name type="scientific">Tahibacter amnicola</name>
    <dbReference type="NCBI Taxonomy" id="2976241"/>
    <lineage>
        <taxon>Bacteria</taxon>
        <taxon>Pseudomonadati</taxon>
        <taxon>Pseudomonadota</taxon>
        <taxon>Gammaproteobacteria</taxon>
        <taxon>Lysobacterales</taxon>
        <taxon>Rhodanobacteraceae</taxon>
        <taxon>Tahibacter</taxon>
    </lineage>
</organism>
<name>A0ABY6B9N2_9GAMM</name>
<dbReference type="Proteomes" id="UP001064632">
    <property type="component" value="Chromosome"/>
</dbReference>
<feature type="region of interest" description="Disordered" evidence="1">
    <location>
        <begin position="588"/>
        <end position="639"/>
    </location>
</feature>
<gene>
    <name evidence="3" type="ORF">N4264_15950</name>
</gene>
<evidence type="ECO:0000256" key="1">
    <source>
        <dbReference type="SAM" id="MobiDB-lite"/>
    </source>
</evidence>
<feature type="signal peptide" evidence="2">
    <location>
        <begin position="1"/>
        <end position="23"/>
    </location>
</feature>
<feature type="chain" id="PRO_5047154921" evidence="2">
    <location>
        <begin position="24"/>
        <end position="639"/>
    </location>
</feature>
<sequence length="639" mass="67623">MKTDRLTSSILFCLALAAPLAQAAPVPKQLAGPPSDFSTLRAPDPSASPIFSKSALVPVVFTRGKQGQSTFQVTLPAANGRLRFIAFAGNEAWRLALTSPSGRRAPPADFAATIREADFGMELATHRGSYYAFETSEKGDWTLTVDADAGARDGYLLLEGDPSTELASYQTHRRQTVGSRIAIVAALATGMKPVAGPLGGRLDTAQLRVTTPAGIVRTYPMADDGAHDDGAAGDGLFGAEFPAEMAGSYIAQVIGHGKDAGGSSVLRTAEHIVAVVEPSLRLGDVLQARGETSKGTRLAITLPVAAARAEQHYRAYAEVWGTDARGKPVAVAWVGGMVTPANGQLSLGFDTRWISRSGAKAPFELRSLRIEDPDHFITLAGAARVPLTLPTMRNSDAPAGEIDELMTMGPRPALSGDSRGVGSRLLLVHGYCSGGVWPASHFTSASTFLDANQSRSHDQFARLIQSFGSTWNSFGTVNHSQGGAASLHLYTYYWSGLDNATGSRLIQSVGTPYKGTNIAGILATLGSWFGVGCGSNDNLTYSGASAWLAGIPTTRRAKVNYYTTAFRTTNWWTNDYCNVATDLVLNDPEDGTTEQTNGQLSGAVNRGHTTGQCHTTGMRDPAQYQDASRNATMNANAAR</sequence>
<protein>
    <submittedName>
        <fullName evidence="3">Conditioned medium factor</fullName>
    </submittedName>
</protein>
<evidence type="ECO:0000256" key="2">
    <source>
        <dbReference type="SAM" id="SignalP"/>
    </source>
</evidence>
<reference evidence="3" key="1">
    <citation type="submission" date="2022-09" db="EMBL/GenBank/DDBJ databases">
        <title>Tahibacter sp. nov., isolated from a fresh water.</title>
        <authorList>
            <person name="Baek J.H."/>
            <person name="Lee J.K."/>
            <person name="Kim J.M."/>
            <person name="Jeon C.O."/>
        </authorList>
    </citation>
    <scope>NUCLEOTIDE SEQUENCE</scope>
    <source>
        <strain evidence="3">W38</strain>
    </source>
</reference>